<keyword evidence="5" id="KW-0560">Oxidoreductase</keyword>
<dbReference type="OrthoDB" id="9790219at2"/>
<name>A0A1I2G9J0_9BURK</name>
<keyword evidence="2" id="KW-0285">Flavoprotein</keyword>
<evidence type="ECO:0000256" key="1">
    <source>
        <dbReference type="ARBA" id="ARBA00009183"/>
    </source>
</evidence>
<dbReference type="Proteomes" id="UP000199119">
    <property type="component" value="Unassembled WGS sequence"/>
</dbReference>
<organism evidence="7 8">
    <name type="scientific">Paracidovorax wautersii</name>
    <dbReference type="NCBI Taxonomy" id="1177982"/>
    <lineage>
        <taxon>Bacteria</taxon>
        <taxon>Pseudomonadati</taxon>
        <taxon>Pseudomonadota</taxon>
        <taxon>Betaproteobacteria</taxon>
        <taxon>Burkholderiales</taxon>
        <taxon>Comamonadaceae</taxon>
        <taxon>Paracidovorax</taxon>
    </lineage>
</organism>
<dbReference type="SUPFAM" id="SSF51905">
    <property type="entry name" value="FAD/NAD(P)-binding domain"/>
    <property type="match status" value="2"/>
</dbReference>
<accession>A0A1I2G9J0</accession>
<comment type="similarity">
    <text evidence="1">Belongs to the FMO family.</text>
</comment>
<sequence length="474" mass="52376">MTPTDSMQPIDRSGAVCVIGAGPGGLAAARALKAQGLDYDQFERHGDVGGIWDMDNPGSPIYESAHFISSRDLSGFLGYPMPRHYPDYPSHRQILQYVRSFAQAFGLREAIRFNTPVARVEKEDGGLWTVTLGSGERRRYRAVICATGCNWDPNLPSFEGRFDGEVRHSVSHVAGEDFKGRRVLVVGLGNSGADIACDAAIHADRAFISVRRGYHFIPKHVLGKPVDHLAETGPHLPLWLARPLFGALLRLTVGDVTRFGLPRPDHRLFESHPLLNSQLLHYLQHGEIAVKPDISHLDGRHVVFADGSREAIDLVLCATGYRWSCPYAADYFTWKGGRPQLYLSMFSRQHRNLFGIGYLETNSSAYKLFDTQAHLIASYLRAHSDGAPSAARFDALIESDQPDLSGGIRFVGSERHAVYLDAHATKAYLRDLRRRMGWKELDEGMYAHLRRGPADTAPESTASPQAAAQGGAHV</sequence>
<feature type="region of interest" description="Disordered" evidence="6">
    <location>
        <begin position="451"/>
        <end position="474"/>
    </location>
</feature>
<dbReference type="Pfam" id="PF00743">
    <property type="entry name" value="FMO-like"/>
    <property type="match status" value="1"/>
</dbReference>
<dbReference type="InterPro" id="IPR000960">
    <property type="entry name" value="Flavin_mOase"/>
</dbReference>
<evidence type="ECO:0000256" key="2">
    <source>
        <dbReference type="ARBA" id="ARBA00022630"/>
    </source>
</evidence>
<dbReference type="AlphaFoldDB" id="A0A1I2G9J0"/>
<reference evidence="8" key="1">
    <citation type="submission" date="2016-10" db="EMBL/GenBank/DDBJ databases">
        <authorList>
            <person name="Varghese N."/>
            <person name="Submissions S."/>
        </authorList>
    </citation>
    <scope>NUCLEOTIDE SEQUENCE [LARGE SCALE GENOMIC DNA]</scope>
    <source>
        <strain evidence="8">DSM 27981</strain>
    </source>
</reference>
<dbReference type="InterPro" id="IPR036188">
    <property type="entry name" value="FAD/NAD-bd_sf"/>
</dbReference>
<dbReference type="STRING" id="1177982.SAMN04489711_11412"/>
<keyword evidence="8" id="KW-1185">Reference proteome</keyword>
<gene>
    <name evidence="7" type="ORF">SAMN04489711_11412</name>
</gene>
<dbReference type="InterPro" id="IPR020946">
    <property type="entry name" value="Flavin_mOase-like"/>
</dbReference>
<evidence type="ECO:0000313" key="8">
    <source>
        <dbReference type="Proteomes" id="UP000199119"/>
    </source>
</evidence>
<evidence type="ECO:0000256" key="6">
    <source>
        <dbReference type="SAM" id="MobiDB-lite"/>
    </source>
</evidence>
<dbReference type="Gene3D" id="3.50.50.60">
    <property type="entry name" value="FAD/NAD(P)-binding domain"/>
    <property type="match status" value="1"/>
</dbReference>
<dbReference type="InterPro" id="IPR050346">
    <property type="entry name" value="FMO-like"/>
</dbReference>
<dbReference type="PANTHER" id="PTHR23023">
    <property type="entry name" value="DIMETHYLANILINE MONOOXYGENASE"/>
    <property type="match status" value="1"/>
</dbReference>
<evidence type="ECO:0000313" key="7">
    <source>
        <dbReference type="EMBL" id="SFF14182.1"/>
    </source>
</evidence>
<keyword evidence="4" id="KW-0521">NADP</keyword>
<protein>
    <submittedName>
        <fullName evidence="7">Flavin-binding monooxygenase-like</fullName>
    </submittedName>
</protein>
<dbReference type="GO" id="GO:0050660">
    <property type="term" value="F:flavin adenine dinucleotide binding"/>
    <property type="evidence" value="ECO:0007669"/>
    <property type="project" value="InterPro"/>
</dbReference>
<proteinExistence type="inferred from homology"/>
<keyword evidence="7" id="KW-0503">Monooxygenase</keyword>
<evidence type="ECO:0000256" key="5">
    <source>
        <dbReference type="ARBA" id="ARBA00023002"/>
    </source>
</evidence>
<dbReference type="PRINTS" id="PR00370">
    <property type="entry name" value="FMOXYGENASE"/>
</dbReference>
<evidence type="ECO:0000256" key="3">
    <source>
        <dbReference type="ARBA" id="ARBA00022827"/>
    </source>
</evidence>
<dbReference type="RefSeq" id="WP_092940724.1">
    <property type="nucleotide sequence ID" value="NZ_FONX01000014.1"/>
</dbReference>
<dbReference type="GO" id="GO:0050661">
    <property type="term" value="F:NADP binding"/>
    <property type="evidence" value="ECO:0007669"/>
    <property type="project" value="InterPro"/>
</dbReference>
<keyword evidence="3" id="KW-0274">FAD</keyword>
<dbReference type="EMBL" id="FONX01000014">
    <property type="protein sequence ID" value="SFF14182.1"/>
    <property type="molecule type" value="Genomic_DNA"/>
</dbReference>
<dbReference type="GO" id="GO:0004499">
    <property type="term" value="F:N,N-dimethylaniline monooxygenase activity"/>
    <property type="evidence" value="ECO:0007669"/>
    <property type="project" value="InterPro"/>
</dbReference>
<evidence type="ECO:0000256" key="4">
    <source>
        <dbReference type="ARBA" id="ARBA00022857"/>
    </source>
</evidence>